<sequence length="116" mass="13786">MFTIHNNYLSNSISYHDNLDFNLLNNNNNNNHININSMSLEQAIISLNMDILDKHMFIKFCNESKHIKCINDEITIMKKINQYICDQIYINVNDYQNVNILKSLFLQNHIKLYEDS</sequence>
<organism evidence="1 2">
    <name type="scientific">Plasmodium falciparum Vietnam Oak-Knoll</name>
    <name type="common">FVO</name>
    <dbReference type="NCBI Taxonomy" id="1036723"/>
    <lineage>
        <taxon>Eukaryota</taxon>
        <taxon>Sar</taxon>
        <taxon>Alveolata</taxon>
        <taxon>Apicomplexa</taxon>
        <taxon>Aconoidasida</taxon>
        <taxon>Haemosporida</taxon>
        <taxon>Plasmodiidae</taxon>
        <taxon>Plasmodium</taxon>
        <taxon>Plasmodium (Laverania)</taxon>
    </lineage>
</organism>
<name>A0A024V9A8_PLAFA</name>
<evidence type="ECO:0000313" key="2">
    <source>
        <dbReference type="Proteomes" id="UP000030690"/>
    </source>
</evidence>
<proteinExistence type="predicted"/>
<accession>A0A024V9A8</accession>
<reference evidence="1 2" key="2">
    <citation type="submission" date="2013-02" db="EMBL/GenBank/DDBJ databases">
        <title>The Genome Sequence of Plasmodium falciparum Vietnam Oak-Knoll (FVO).</title>
        <authorList>
            <consortium name="The Broad Institute Genome Sequencing Platform"/>
            <consortium name="The Broad Institute Genome Sequencing Center for Infectious Disease"/>
            <person name="Neafsey D."/>
            <person name="Cheeseman I."/>
            <person name="Volkman S."/>
            <person name="Adams J."/>
            <person name="Walker B."/>
            <person name="Young S.K."/>
            <person name="Zeng Q."/>
            <person name="Gargeya S."/>
            <person name="Fitzgerald M."/>
            <person name="Haas B."/>
            <person name="Abouelleil A."/>
            <person name="Alvarado L."/>
            <person name="Arachchi H.M."/>
            <person name="Berlin A.M."/>
            <person name="Chapman S.B."/>
            <person name="Dewar J."/>
            <person name="Goldberg J."/>
            <person name="Griggs A."/>
            <person name="Gujja S."/>
            <person name="Hansen M."/>
            <person name="Howarth C."/>
            <person name="Imamovic A."/>
            <person name="Larimer J."/>
            <person name="McCowan C."/>
            <person name="Murphy C."/>
            <person name="Neiman D."/>
            <person name="Pearson M."/>
            <person name="Priest M."/>
            <person name="Roberts A."/>
            <person name="Saif S."/>
            <person name="Shea T."/>
            <person name="Sisk P."/>
            <person name="Sykes S."/>
            <person name="Wortman J."/>
            <person name="Nusbaum C."/>
            <person name="Birren B."/>
        </authorList>
    </citation>
    <scope>NUCLEOTIDE SEQUENCE [LARGE SCALE GENOMIC DNA]</scope>
    <source>
        <strain evidence="2">Vietnam Oak-Knoll (FVO)</strain>
    </source>
</reference>
<reference evidence="1 2" key="1">
    <citation type="submission" date="2013-02" db="EMBL/GenBank/DDBJ databases">
        <title>The Genome Annotation of Plasmodium falciparum Vietnam Oak-Knoll (FVO).</title>
        <authorList>
            <consortium name="The Broad Institute Genome Sequencing Platform"/>
            <consortium name="The Broad Institute Genome Sequencing Center for Infectious Disease"/>
            <person name="Neafsey D."/>
            <person name="Hoffman S."/>
            <person name="Volkman S."/>
            <person name="Rosenthal P."/>
            <person name="Walker B."/>
            <person name="Young S.K."/>
            <person name="Zeng Q."/>
            <person name="Gargeya S."/>
            <person name="Fitzgerald M."/>
            <person name="Haas B."/>
            <person name="Abouelleil A."/>
            <person name="Allen A.W."/>
            <person name="Alvarado L."/>
            <person name="Arachchi H.M."/>
            <person name="Berlin A.M."/>
            <person name="Chapman S.B."/>
            <person name="Gainer-Dewar J."/>
            <person name="Goldberg J."/>
            <person name="Griggs A."/>
            <person name="Gujja S."/>
            <person name="Hansen M."/>
            <person name="Howarth C."/>
            <person name="Imamovic A."/>
            <person name="Ireland A."/>
            <person name="Larimer J."/>
            <person name="McCowan C."/>
            <person name="Murphy C."/>
            <person name="Pearson M."/>
            <person name="Poon T.W."/>
            <person name="Priest M."/>
            <person name="Roberts A."/>
            <person name="Saif S."/>
            <person name="Shea T."/>
            <person name="Sisk P."/>
            <person name="Sykes S."/>
            <person name="Wortman J."/>
            <person name="Nusbaum C."/>
            <person name="Birren B."/>
        </authorList>
    </citation>
    <scope>NUCLEOTIDE SEQUENCE [LARGE SCALE GENOMIC DNA]</scope>
    <source>
        <strain evidence="2">Vietnam Oak-Knoll (FVO)</strain>
    </source>
</reference>
<evidence type="ECO:0000313" key="1">
    <source>
        <dbReference type="EMBL" id="ETW19142.1"/>
    </source>
</evidence>
<gene>
    <name evidence="1" type="ORF">PFFVO_01998</name>
</gene>
<dbReference type="EMBL" id="KI925073">
    <property type="protein sequence ID" value="ETW19142.1"/>
    <property type="molecule type" value="Genomic_DNA"/>
</dbReference>
<dbReference type="Proteomes" id="UP000030690">
    <property type="component" value="Unassembled WGS sequence"/>
</dbReference>
<protein>
    <submittedName>
        <fullName evidence="1">Uncharacterized protein</fullName>
    </submittedName>
</protein>
<dbReference type="AlphaFoldDB" id="A0A024V9A8"/>